<feature type="transmembrane region" description="Helical" evidence="1">
    <location>
        <begin position="134"/>
        <end position="158"/>
    </location>
</feature>
<feature type="transmembrane region" description="Helical" evidence="1">
    <location>
        <begin position="208"/>
        <end position="228"/>
    </location>
</feature>
<accession>A0ABN2UM21</accession>
<feature type="transmembrane region" description="Helical" evidence="1">
    <location>
        <begin position="9"/>
        <end position="27"/>
    </location>
</feature>
<protein>
    <recommendedName>
        <fullName evidence="4">Integral membrane protein</fullName>
    </recommendedName>
</protein>
<evidence type="ECO:0000313" key="3">
    <source>
        <dbReference type="Proteomes" id="UP001403094"/>
    </source>
</evidence>
<proteinExistence type="predicted"/>
<evidence type="ECO:0008006" key="4">
    <source>
        <dbReference type="Google" id="ProtNLM"/>
    </source>
</evidence>
<keyword evidence="1" id="KW-1133">Transmembrane helix</keyword>
<feature type="transmembrane region" description="Helical" evidence="1">
    <location>
        <begin position="89"/>
        <end position="109"/>
    </location>
</feature>
<feature type="transmembrane region" description="Helical" evidence="1">
    <location>
        <begin position="240"/>
        <end position="261"/>
    </location>
</feature>
<feature type="transmembrane region" description="Helical" evidence="1">
    <location>
        <begin position="165"/>
        <end position="188"/>
    </location>
</feature>
<reference evidence="2 3" key="1">
    <citation type="journal article" date="2019" name="Int. J. Syst. Evol. Microbiol.">
        <title>The Global Catalogue of Microorganisms (GCM) 10K type strain sequencing project: providing services to taxonomists for standard genome sequencing and annotation.</title>
        <authorList>
            <consortium name="The Broad Institute Genomics Platform"/>
            <consortium name="The Broad Institute Genome Sequencing Center for Infectious Disease"/>
            <person name="Wu L."/>
            <person name="Ma J."/>
        </authorList>
    </citation>
    <scope>NUCLEOTIDE SEQUENCE [LARGE SCALE GENOMIC DNA]</scope>
    <source>
        <strain evidence="2 3">JCM 14549</strain>
    </source>
</reference>
<keyword evidence="1" id="KW-0472">Membrane</keyword>
<feature type="transmembrane region" description="Helical" evidence="1">
    <location>
        <begin position="289"/>
        <end position="309"/>
    </location>
</feature>
<name>A0ABN2UM21_9ACTN</name>
<dbReference type="EMBL" id="BAAANQ010000001">
    <property type="protein sequence ID" value="GAA2039743.1"/>
    <property type="molecule type" value="Genomic_DNA"/>
</dbReference>
<evidence type="ECO:0000313" key="2">
    <source>
        <dbReference type="EMBL" id="GAA2039743.1"/>
    </source>
</evidence>
<keyword evidence="3" id="KW-1185">Reference proteome</keyword>
<evidence type="ECO:0000256" key="1">
    <source>
        <dbReference type="SAM" id="Phobius"/>
    </source>
</evidence>
<comment type="caution">
    <text evidence="2">The sequence shown here is derived from an EMBL/GenBank/DDBJ whole genome shotgun (WGS) entry which is preliminary data.</text>
</comment>
<feature type="transmembrane region" description="Helical" evidence="1">
    <location>
        <begin position="47"/>
        <end position="69"/>
    </location>
</feature>
<dbReference type="Proteomes" id="UP001403094">
    <property type="component" value="Unassembled WGS sequence"/>
</dbReference>
<keyword evidence="1" id="KW-0812">Transmembrane</keyword>
<gene>
    <name evidence="2" type="ORF">GCM10009757_00940</name>
</gene>
<dbReference type="RefSeq" id="WP_346069238.1">
    <property type="nucleotide sequence ID" value="NZ_BAAANQ010000001.1"/>
</dbReference>
<sequence length="318" mass="34032">MDRRQENRIALALSAVLAVGIVGAILLSMALRESLISWARGWPGGPAVFLVCLGLAGAVGMFLATFVWLAHVWPDRSPLRWRTNSAARYVITTVGGAIALVSTIFLIGAMPPRDKDPRDCDDFGCWVAVHESGAWAWGLFALGVAAWVVSLSLSYLFASDAERRWAAVVPQALIGAGIAVLITVLVAAFRLHNTYYDAAEHWPGGPHVFLVCAGVSVPLGAGVAVWAWQQRERLTRWGAGLLAGAGTVVSGAALSVLIGALAPRRYDGPALCGDGFYCRLDQAHGQATVSVGIGWLMILVAGAGVLFFFTRRRTRRRR</sequence>
<organism evidence="2 3">
    <name type="scientific">Streptomyces cheonanensis</name>
    <dbReference type="NCBI Taxonomy" id="312720"/>
    <lineage>
        <taxon>Bacteria</taxon>
        <taxon>Bacillati</taxon>
        <taxon>Actinomycetota</taxon>
        <taxon>Actinomycetes</taxon>
        <taxon>Kitasatosporales</taxon>
        <taxon>Streptomycetaceae</taxon>
        <taxon>Streptomyces</taxon>
    </lineage>
</organism>